<feature type="domain" description="Heterokaryon incompatibility" evidence="1">
    <location>
        <begin position="22"/>
        <end position="106"/>
    </location>
</feature>
<dbReference type="PANTHER" id="PTHR10622">
    <property type="entry name" value="HET DOMAIN-CONTAINING PROTEIN"/>
    <property type="match status" value="1"/>
</dbReference>
<comment type="caution">
    <text evidence="3">The sequence shown here is derived from an EMBL/GenBank/DDBJ whole genome shotgun (WGS) entry which is preliminary data.</text>
</comment>
<dbReference type="InterPro" id="IPR010730">
    <property type="entry name" value="HET"/>
</dbReference>
<dbReference type="AlphaFoldDB" id="A0AAE0IDH3"/>
<protein>
    <submittedName>
        <fullName evidence="3">Heterokaryon incompatibility protein-domain-containing protein</fullName>
    </submittedName>
</protein>
<evidence type="ECO:0000259" key="2">
    <source>
        <dbReference type="Pfam" id="PF26640"/>
    </source>
</evidence>
<name>A0AAE0IDH3_9PEZI</name>
<proteinExistence type="predicted"/>
<dbReference type="PANTHER" id="PTHR10622:SF12">
    <property type="entry name" value="HET DOMAIN-CONTAINING PROTEIN"/>
    <property type="match status" value="1"/>
</dbReference>
<accession>A0AAE0IDH3</accession>
<gene>
    <name evidence="3" type="ORF">B0H66DRAFT_555126</name>
</gene>
<reference evidence="3" key="2">
    <citation type="submission" date="2023-06" db="EMBL/GenBank/DDBJ databases">
        <authorList>
            <consortium name="Lawrence Berkeley National Laboratory"/>
            <person name="Haridas S."/>
            <person name="Hensen N."/>
            <person name="Bonometti L."/>
            <person name="Westerberg I."/>
            <person name="Brannstrom I.O."/>
            <person name="Guillou S."/>
            <person name="Cros-Aarteil S."/>
            <person name="Calhoun S."/>
            <person name="Kuo A."/>
            <person name="Mondo S."/>
            <person name="Pangilinan J."/>
            <person name="Riley R."/>
            <person name="Labutti K."/>
            <person name="Andreopoulos B."/>
            <person name="Lipzen A."/>
            <person name="Chen C."/>
            <person name="Yanf M."/>
            <person name="Daum C."/>
            <person name="Ng V."/>
            <person name="Clum A."/>
            <person name="Steindorff A."/>
            <person name="Ohm R."/>
            <person name="Martin F."/>
            <person name="Silar P."/>
            <person name="Natvig D."/>
            <person name="Lalanne C."/>
            <person name="Gautier V."/>
            <person name="Ament-Velasquez S.L."/>
            <person name="Kruys A."/>
            <person name="Hutchinson M.I."/>
            <person name="Powell A.J."/>
            <person name="Barry K."/>
            <person name="Miller A.N."/>
            <person name="Grigoriev I.V."/>
            <person name="Debuchy R."/>
            <person name="Gladieux P."/>
            <person name="Thoren M.H."/>
            <person name="Johannesson H."/>
        </authorList>
    </citation>
    <scope>NUCLEOTIDE SEQUENCE</scope>
    <source>
        <strain evidence="3">CBS 118394</strain>
    </source>
</reference>
<evidence type="ECO:0000313" key="4">
    <source>
        <dbReference type="Proteomes" id="UP001283341"/>
    </source>
</evidence>
<evidence type="ECO:0000259" key="1">
    <source>
        <dbReference type="Pfam" id="PF06985"/>
    </source>
</evidence>
<dbReference type="Proteomes" id="UP001283341">
    <property type="component" value="Unassembled WGS sequence"/>
</dbReference>
<dbReference type="InterPro" id="IPR058525">
    <property type="entry name" value="DUF8212"/>
</dbReference>
<reference evidence="3" key="1">
    <citation type="journal article" date="2023" name="Mol. Phylogenet. Evol.">
        <title>Genome-scale phylogeny and comparative genomics of the fungal order Sordariales.</title>
        <authorList>
            <person name="Hensen N."/>
            <person name="Bonometti L."/>
            <person name="Westerberg I."/>
            <person name="Brannstrom I.O."/>
            <person name="Guillou S."/>
            <person name="Cros-Aarteil S."/>
            <person name="Calhoun S."/>
            <person name="Haridas S."/>
            <person name="Kuo A."/>
            <person name="Mondo S."/>
            <person name="Pangilinan J."/>
            <person name="Riley R."/>
            <person name="LaButti K."/>
            <person name="Andreopoulos B."/>
            <person name="Lipzen A."/>
            <person name="Chen C."/>
            <person name="Yan M."/>
            <person name="Daum C."/>
            <person name="Ng V."/>
            <person name="Clum A."/>
            <person name="Steindorff A."/>
            <person name="Ohm R.A."/>
            <person name="Martin F."/>
            <person name="Silar P."/>
            <person name="Natvig D.O."/>
            <person name="Lalanne C."/>
            <person name="Gautier V."/>
            <person name="Ament-Velasquez S.L."/>
            <person name="Kruys A."/>
            <person name="Hutchinson M.I."/>
            <person name="Powell A.J."/>
            <person name="Barry K."/>
            <person name="Miller A.N."/>
            <person name="Grigoriev I.V."/>
            <person name="Debuchy R."/>
            <person name="Gladieux P."/>
            <person name="Hiltunen Thoren M."/>
            <person name="Johannesson H."/>
        </authorList>
    </citation>
    <scope>NUCLEOTIDE SEQUENCE</scope>
    <source>
        <strain evidence="3">CBS 118394</strain>
    </source>
</reference>
<dbReference type="EMBL" id="JAUEDM010000003">
    <property type="protein sequence ID" value="KAK3322737.1"/>
    <property type="molecule type" value="Genomic_DNA"/>
</dbReference>
<sequence length="620" mass="70338">MWLINTSTMRLEHLLQPESVKYAILSHTWEDGEVSFQEFSNPTEVKEPKAGYAKIQKTCELAESEGLMYAWVDTCCIDKTSSAELTEAINSMFKWYKDAEVCYAFIADLPPGGDDDWLSGDQTYRWFTRGWTLQELIAPRQIRFYDAGWEFRGTKAALRNELSQVTGIDARVLGNSALLPQMPVARKMSWASRRQTTRMEDMAYCLLGIFDVHMPLIYGEGQRAFVRLQEEISKETNDLSLFAWTASDPSVKFRGILATSPSEFASCHGLMRYHNYLDPNPDFTMTNNGVKIEARVGNSLNHIKSQFEDILALECCRPRPGTGKAQLVGIYISKTALGWVRLDPGHLHTAGDMRVWTTGRKTIYIQKFLRDEQIQQISLGLESRMYVHYNLDGYRHAYAVQDIFSSPETLWFGTGHSGHFLTMESAAEAADHQTTIYPPFTAFQTFNLYHGDTHICQCLLICGLFTGCLAENRSLPVAVLYTDKDPCAKELFEVANSKTKREGRRWWVLSYFRRFLIENHAPGGQQPLTWEDVRTRVVEVLMPGIRTGITLSIGSLESLETATEDSTNCKDGLIREFGGMGVFFPWGKSSSYVLTIHFKRMVEVSHRSEFPLVAATGTFP</sequence>
<evidence type="ECO:0000313" key="3">
    <source>
        <dbReference type="EMBL" id="KAK3322737.1"/>
    </source>
</evidence>
<feature type="domain" description="DUF8212" evidence="2">
    <location>
        <begin position="223"/>
        <end position="253"/>
    </location>
</feature>
<dbReference type="Pfam" id="PF06985">
    <property type="entry name" value="HET"/>
    <property type="match status" value="1"/>
</dbReference>
<dbReference type="Pfam" id="PF26640">
    <property type="entry name" value="DUF8212"/>
    <property type="match status" value="1"/>
</dbReference>
<organism evidence="3 4">
    <name type="scientific">Apodospora peruviana</name>
    <dbReference type="NCBI Taxonomy" id="516989"/>
    <lineage>
        <taxon>Eukaryota</taxon>
        <taxon>Fungi</taxon>
        <taxon>Dikarya</taxon>
        <taxon>Ascomycota</taxon>
        <taxon>Pezizomycotina</taxon>
        <taxon>Sordariomycetes</taxon>
        <taxon>Sordariomycetidae</taxon>
        <taxon>Sordariales</taxon>
        <taxon>Lasiosphaeriaceae</taxon>
        <taxon>Apodospora</taxon>
    </lineage>
</organism>
<keyword evidence="4" id="KW-1185">Reference proteome</keyword>